<evidence type="ECO:0000256" key="14">
    <source>
        <dbReference type="ARBA" id="ARBA00023295"/>
    </source>
</evidence>
<dbReference type="GO" id="GO:0034039">
    <property type="term" value="F:8-oxo-7,8-dihydroguanine DNA N-glycosylase activity"/>
    <property type="evidence" value="ECO:0007669"/>
    <property type="project" value="TreeGrafter"/>
</dbReference>
<protein>
    <recommendedName>
        <fullName evidence="6">Adenine DNA glycosylase</fullName>
        <ecNumber evidence="5">3.2.2.31</ecNumber>
    </recommendedName>
</protein>
<dbReference type="NCBIfam" id="TIGR01084">
    <property type="entry name" value="mutY"/>
    <property type="match status" value="1"/>
</dbReference>
<dbReference type="InterPro" id="IPR005760">
    <property type="entry name" value="A/G_AdeGlyc_MutY"/>
</dbReference>
<sequence>MTTQPRNERLEDALVRDPEISEQLLRWYDQTARDLPWRKSSDPYAIWVSEIMLQQTRVETVRPYYTRFLERFPDVFALASAEEEDVLSLWSGLGYYSRARNLRRGAGVVAETHDGRFPRSRSEALAIPGIGPYTSAAILSIAYELPFAVVDGNVARVLARVCRLDVLLQRKASFLEAQAEALLSKERPGDHNQAMMELGATVCVPRDPRCDLCPIGEHCQAHVDGVVDAYPSPPPRKETVALELVLFLVVDRAVGATERLLLERGNWPLIRHLWIPPIVESAGGPPDSSDAGQQGWANAWNRWTRHRAKGLEVGGWSHLGSIRHSITHHRIRFQVVEGTLQSAPSDLWATRDDLTVATERAREELGRSSLLTKALALRDRVKGREQLEFPI</sequence>
<dbReference type="GO" id="GO:0051539">
    <property type="term" value="F:4 iron, 4 sulfur cluster binding"/>
    <property type="evidence" value="ECO:0007669"/>
    <property type="project" value="UniProtKB-KW"/>
</dbReference>
<dbReference type="SMART" id="SM00478">
    <property type="entry name" value="ENDO3c"/>
    <property type="match status" value="1"/>
</dbReference>
<dbReference type="Proteomes" id="UP000739538">
    <property type="component" value="Unassembled WGS sequence"/>
</dbReference>
<evidence type="ECO:0000256" key="7">
    <source>
        <dbReference type="ARBA" id="ARBA00022485"/>
    </source>
</evidence>
<dbReference type="CDD" id="cd00056">
    <property type="entry name" value="ENDO3c"/>
    <property type="match status" value="1"/>
</dbReference>
<comment type="function">
    <text evidence="3">Adenine glycosylase active on G-A mispairs. MutY also corrects error-prone DNA synthesis past GO lesions which are due to the oxidatively damaged form of guanine: 7,8-dihydro-8-oxoguanine (8-oxo-dGTP).</text>
</comment>
<keyword evidence="9" id="KW-0227">DNA damage</keyword>
<evidence type="ECO:0000256" key="2">
    <source>
        <dbReference type="ARBA" id="ARBA00001966"/>
    </source>
</evidence>
<dbReference type="AlphaFoldDB" id="A0A956N8J0"/>
<evidence type="ECO:0000256" key="12">
    <source>
        <dbReference type="ARBA" id="ARBA00023014"/>
    </source>
</evidence>
<feature type="domain" description="HhH-GPD" evidence="15">
    <location>
        <begin position="52"/>
        <end position="201"/>
    </location>
</feature>
<dbReference type="EMBL" id="JAGQHS010000005">
    <property type="protein sequence ID" value="MCA9754569.1"/>
    <property type="molecule type" value="Genomic_DNA"/>
</dbReference>
<gene>
    <name evidence="16" type="primary">mutY</name>
    <name evidence="16" type="ORF">KDA27_02115</name>
</gene>
<evidence type="ECO:0000256" key="13">
    <source>
        <dbReference type="ARBA" id="ARBA00023204"/>
    </source>
</evidence>
<keyword evidence="13" id="KW-0234">DNA repair</keyword>
<dbReference type="GO" id="GO:0006284">
    <property type="term" value="P:base-excision repair"/>
    <property type="evidence" value="ECO:0007669"/>
    <property type="project" value="InterPro"/>
</dbReference>
<evidence type="ECO:0000313" key="17">
    <source>
        <dbReference type="Proteomes" id="UP000739538"/>
    </source>
</evidence>
<evidence type="ECO:0000256" key="8">
    <source>
        <dbReference type="ARBA" id="ARBA00022723"/>
    </source>
</evidence>
<comment type="caution">
    <text evidence="16">The sequence shown here is derived from an EMBL/GenBank/DDBJ whole genome shotgun (WGS) entry which is preliminary data.</text>
</comment>
<keyword evidence="12" id="KW-0411">Iron-sulfur</keyword>
<dbReference type="InterPro" id="IPR003265">
    <property type="entry name" value="HhH-GPD_domain"/>
</dbReference>
<evidence type="ECO:0000256" key="3">
    <source>
        <dbReference type="ARBA" id="ARBA00002933"/>
    </source>
</evidence>
<dbReference type="Gene3D" id="1.10.340.30">
    <property type="entry name" value="Hypothetical protein, domain 2"/>
    <property type="match status" value="1"/>
</dbReference>
<dbReference type="Pfam" id="PF00730">
    <property type="entry name" value="HhH-GPD"/>
    <property type="match status" value="1"/>
</dbReference>
<dbReference type="SMART" id="SM00525">
    <property type="entry name" value="FES"/>
    <property type="match status" value="1"/>
</dbReference>
<dbReference type="GO" id="GO:0000701">
    <property type="term" value="F:purine-specific mismatch base pair DNA N-glycosylase activity"/>
    <property type="evidence" value="ECO:0007669"/>
    <property type="project" value="UniProtKB-EC"/>
</dbReference>
<name>A0A956N8J0_UNCEI</name>
<dbReference type="Gene3D" id="3.90.79.10">
    <property type="entry name" value="Nucleoside Triphosphate Pyrophosphohydrolase"/>
    <property type="match status" value="1"/>
</dbReference>
<evidence type="ECO:0000313" key="16">
    <source>
        <dbReference type="EMBL" id="MCA9754569.1"/>
    </source>
</evidence>
<reference evidence="16" key="2">
    <citation type="journal article" date="2021" name="Microbiome">
        <title>Successional dynamics and alternative stable states in a saline activated sludge microbial community over 9 years.</title>
        <authorList>
            <person name="Wang Y."/>
            <person name="Ye J."/>
            <person name="Ju F."/>
            <person name="Liu L."/>
            <person name="Boyd J.A."/>
            <person name="Deng Y."/>
            <person name="Parks D.H."/>
            <person name="Jiang X."/>
            <person name="Yin X."/>
            <person name="Woodcroft B.J."/>
            <person name="Tyson G.W."/>
            <person name="Hugenholtz P."/>
            <person name="Polz M.F."/>
            <person name="Zhang T."/>
        </authorList>
    </citation>
    <scope>NUCLEOTIDE SEQUENCE</scope>
    <source>
        <strain evidence="16">HKST-UBA02</strain>
    </source>
</reference>
<dbReference type="PANTHER" id="PTHR42944">
    <property type="entry name" value="ADENINE DNA GLYCOSYLASE"/>
    <property type="match status" value="1"/>
</dbReference>
<proteinExistence type="inferred from homology"/>
<accession>A0A956N8J0</accession>
<keyword evidence="7" id="KW-0004">4Fe-4S</keyword>
<dbReference type="Gene3D" id="1.10.1670.10">
    <property type="entry name" value="Helix-hairpin-Helix base-excision DNA repair enzymes (C-terminal)"/>
    <property type="match status" value="1"/>
</dbReference>
<evidence type="ECO:0000256" key="11">
    <source>
        <dbReference type="ARBA" id="ARBA00023004"/>
    </source>
</evidence>
<keyword evidence="8" id="KW-0479">Metal-binding</keyword>
<evidence type="ECO:0000256" key="10">
    <source>
        <dbReference type="ARBA" id="ARBA00022801"/>
    </source>
</evidence>
<comment type="similarity">
    <text evidence="4">Belongs to the Nth/MutY family.</text>
</comment>
<dbReference type="GO" id="GO:0032357">
    <property type="term" value="F:oxidized purine DNA binding"/>
    <property type="evidence" value="ECO:0007669"/>
    <property type="project" value="TreeGrafter"/>
</dbReference>
<dbReference type="GO" id="GO:0006298">
    <property type="term" value="P:mismatch repair"/>
    <property type="evidence" value="ECO:0007669"/>
    <property type="project" value="TreeGrafter"/>
</dbReference>
<dbReference type="InterPro" id="IPR023170">
    <property type="entry name" value="HhH_base_excis_C"/>
</dbReference>
<reference evidence="16" key="1">
    <citation type="submission" date="2020-04" db="EMBL/GenBank/DDBJ databases">
        <authorList>
            <person name="Zhang T."/>
        </authorList>
    </citation>
    <scope>NUCLEOTIDE SEQUENCE</scope>
    <source>
        <strain evidence="16">HKST-UBA02</strain>
    </source>
</reference>
<evidence type="ECO:0000256" key="6">
    <source>
        <dbReference type="ARBA" id="ARBA00022023"/>
    </source>
</evidence>
<dbReference type="GO" id="GO:0046872">
    <property type="term" value="F:metal ion binding"/>
    <property type="evidence" value="ECO:0007669"/>
    <property type="project" value="UniProtKB-KW"/>
</dbReference>
<comment type="catalytic activity">
    <reaction evidence="1">
        <text>Hydrolyzes free adenine bases from 7,8-dihydro-8-oxoguanine:adenine mismatched double-stranded DNA, leaving an apurinic site.</text>
        <dbReference type="EC" id="3.2.2.31"/>
    </reaction>
</comment>
<dbReference type="FunFam" id="1.10.340.30:FF:000002">
    <property type="entry name" value="Adenine DNA glycosylase"/>
    <property type="match status" value="1"/>
</dbReference>
<dbReference type="SUPFAM" id="SSF48150">
    <property type="entry name" value="DNA-glycosylase"/>
    <property type="match status" value="1"/>
</dbReference>
<keyword evidence="14" id="KW-0326">Glycosidase</keyword>
<comment type="cofactor">
    <cofactor evidence="2">
        <name>[4Fe-4S] cluster</name>
        <dbReference type="ChEBI" id="CHEBI:49883"/>
    </cofactor>
</comment>
<dbReference type="EC" id="3.2.2.31" evidence="5"/>
<keyword evidence="10" id="KW-0378">Hydrolase</keyword>
<organism evidence="16 17">
    <name type="scientific">Eiseniibacteriota bacterium</name>
    <dbReference type="NCBI Taxonomy" id="2212470"/>
    <lineage>
        <taxon>Bacteria</taxon>
        <taxon>Candidatus Eiseniibacteriota</taxon>
    </lineage>
</organism>
<keyword evidence="11" id="KW-0408">Iron</keyword>
<dbReference type="InterPro" id="IPR011257">
    <property type="entry name" value="DNA_glycosylase"/>
</dbReference>
<dbReference type="GO" id="GO:0035485">
    <property type="term" value="F:adenine/guanine mispair binding"/>
    <property type="evidence" value="ECO:0007669"/>
    <property type="project" value="TreeGrafter"/>
</dbReference>
<dbReference type="InterPro" id="IPR003651">
    <property type="entry name" value="Endonuclease3_FeS-loop_motif"/>
</dbReference>
<dbReference type="InterPro" id="IPR044298">
    <property type="entry name" value="MIG/MutY"/>
</dbReference>
<evidence type="ECO:0000256" key="1">
    <source>
        <dbReference type="ARBA" id="ARBA00000843"/>
    </source>
</evidence>
<evidence type="ECO:0000256" key="5">
    <source>
        <dbReference type="ARBA" id="ARBA00012045"/>
    </source>
</evidence>
<evidence type="ECO:0000256" key="9">
    <source>
        <dbReference type="ARBA" id="ARBA00022763"/>
    </source>
</evidence>
<evidence type="ECO:0000259" key="15">
    <source>
        <dbReference type="SMART" id="SM00478"/>
    </source>
</evidence>
<dbReference type="PANTHER" id="PTHR42944:SF1">
    <property type="entry name" value="ADENINE DNA GLYCOSYLASE"/>
    <property type="match status" value="1"/>
</dbReference>
<evidence type="ECO:0000256" key="4">
    <source>
        <dbReference type="ARBA" id="ARBA00008343"/>
    </source>
</evidence>